<comment type="caution">
    <text evidence="7">The sequence shown here is derived from an EMBL/GenBank/DDBJ whole genome shotgun (WGS) entry which is preliminary data.</text>
</comment>
<dbReference type="InterPro" id="IPR029753">
    <property type="entry name" value="D-isomer_DH_CS"/>
</dbReference>
<gene>
    <name evidence="7" type="ORF">IAB51_03285</name>
</gene>
<keyword evidence="3" id="KW-0520">NAD</keyword>
<feature type="domain" description="D-isomer specific 2-hydroxyacid dehydrogenase NAD-binding" evidence="6">
    <location>
        <begin position="108"/>
        <end position="288"/>
    </location>
</feature>
<dbReference type="Pfam" id="PF00389">
    <property type="entry name" value="2-Hacid_dh"/>
    <property type="match status" value="1"/>
</dbReference>
<dbReference type="SUPFAM" id="SSF52283">
    <property type="entry name" value="Formate/glycerate dehydrogenase catalytic domain-like"/>
    <property type="match status" value="1"/>
</dbReference>
<name>A0A9D1FLT7_9FIRM</name>
<comment type="similarity">
    <text evidence="1 4">Belongs to the D-isomer specific 2-hydroxyacid dehydrogenase family.</text>
</comment>
<evidence type="ECO:0000256" key="1">
    <source>
        <dbReference type="ARBA" id="ARBA00005854"/>
    </source>
</evidence>
<dbReference type="PANTHER" id="PTHR43761">
    <property type="entry name" value="D-ISOMER SPECIFIC 2-HYDROXYACID DEHYDROGENASE FAMILY PROTEIN (AFU_ORTHOLOGUE AFUA_1G13630)"/>
    <property type="match status" value="1"/>
</dbReference>
<dbReference type="AlphaFoldDB" id="A0A9D1FLT7"/>
<accession>A0A9D1FLT7</accession>
<dbReference type="PANTHER" id="PTHR43761:SF1">
    <property type="entry name" value="D-ISOMER SPECIFIC 2-HYDROXYACID DEHYDROGENASE CATALYTIC DOMAIN-CONTAINING PROTEIN-RELATED"/>
    <property type="match status" value="1"/>
</dbReference>
<reference evidence="7" key="2">
    <citation type="journal article" date="2021" name="PeerJ">
        <title>Extensive microbial diversity within the chicken gut microbiome revealed by metagenomics and culture.</title>
        <authorList>
            <person name="Gilroy R."/>
            <person name="Ravi A."/>
            <person name="Getino M."/>
            <person name="Pursley I."/>
            <person name="Horton D.L."/>
            <person name="Alikhan N.F."/>
            <person name="Baker D."/>
            <person name="Gharbi K."/>
            <person name="Hall N."/>
            <person name="Watson M."/>
            <person name="Adriaenssens E.M."/>
            <person name="Foster-Nyarko E."/>
            <person name="Jarju S."/>
            <person name="Secka A."/>
            <person name="Antonio M."/>
            <person name="Oren A."/>
            <person name="Chaudhuri R.R."/>
            <person name="La Ragione R."/>
            <person name="Hildebrand F."/>
            <person name="Pallen M.J."/>
        </authorList>
    </citation>
    <scope>NUCLEOTIDE SEQUENCE</scope>
    <source>
        <strain evidence="7">CHK199-13235</strain>
    </source>
</reference>
<evidence type="ECO:0000313" key="8">
    <source>
        <dbReference type="Proteomes" id="UP000824002"/>
    </source>
</evidence>
<protein>
    <submittedName>
        <fullName evidence="7">D-2-hydroxyacid dehydrogenase</fullName>
    </submittedName>
</protein>
<evidence type="ECO:0000313" key="7">
    <source>
        <dbReference type="EMBL" id="HIS75813.1"/>
    </source>
</evidence>
<sequence length="320" mass="35357">MVKIVVLDGYLVNFDRMPWKVAERFPDVEWHDHTPAGQILERIRDAEAVFANRAMLSGRILEQCPKLRYIGVFGTGYNIVDMEAAKRLGITVCNVPDYSSRAVAQHTLALLLAVTNRAGEFDRLMKQGGWKSAADPAVTAIPMMELYGKTLGILGYGSIGREFGNICRAMGMKVLANRRNPDFSEEKESLRFVDLDTLRRESDVLSIHCPLTEQTRGMVDRTFLAGMKQGAILLNTARGAVLDEGAVAEALDSGKLSGAGLDVFAKEPAGLENPLVRHPKCVTTPHVSWSPRETRARLLEVAAENFFAFLEGRPQNQVNL</sequence>
<dbReference type="InterPro" id="IPR036291">
    <property type="entry name" value="NAD(P)-bd_dom_sf"/>
</dbReference>
<evidence type="ECO:0000256" key="2">
    <source>
        <dbReference type="ARBA" id="ARBA00023002"/>
    </source>
</evidence>
<dbReference type="GO" id="GO:0016616">
    <property type="term" value="F:oxidoreductase activity, acting on the CH-OH group of donors, NAD or NADP as acceptor"/>
    <property type="evidence" value="ECO:0007669"/>
    <property type="project" value="InterPro"/>
</dbReference>
<proteinExistence type="inferred from homology"/>
<dbReference type="InterPro" id="IPR006139">
    <property type="entry name" value="D-isomer_2_OHA_DH_cat_dom"/>
</dbReference>
<dbReference type="FunFam" id="3.40.50.720:FF:000203">
    <property type="entry name" value="D-3-phosphoglycerate dehydrogenase (SerA)"/>
    <property type="match status" value="1"/>
</dbReference>
<dbReference type="Gene3D" id="3.40.50.720">
    <property type="entry name" value="NAD(P)-binding Rossmann-like Domain"/>
    <property type="match status" value="2"/>
</dbReference>
<reference evidence="7" key="1">
    <citation type="submission" date="2020-10" db="EMBL/GenBank/DDBJ databases">
        <authorList>
            <person name="Gilroy R."/>
        </authorList>
    </citation>
    <scope>NUCLEOTIDE SEQUENCE</scope>
    <source>
        <strain evidence="7">CHK199-13235</strain>
    </source>
</reference>
<organism evidence="7 8">
    <name type="scientific">Candidatus Merdivicinus excrementipullorum</name>
    <dbReference type="NCBI Taxonomy" id="2840867"/>
    <lineage>
        <taxon>Bacteria</taxon>
        <taxon>Bacillati</taxon>
        <taxon>Bacillota</taxon>
        <taxon>Clostridia</taxon>
        <taxon>Eubacteriales</taxon>
        <taxon>Oscillospiraceae</taxon>
        <taxon>Oscillospiraceae incertae sedis</taxon>
        <taxon>Candidatus Merdivicinus</taxon>
    </lineage>
</organism>
<evidence type="ECO:0000259" key="6">
    <source>
        <dbReference type="Pfam" id="PF02826"/>
    </source>
</evidence>
<evidence type="ECO:0000256" key="4">
    <source>
        <dbReference type="RuleBase" id="RU003719"/>
    </source>
</evidence>
<dbReference type="EMBL" id="DVJP01000026">
    <property type="protein sequence ID" value="HIS75813.1"/>
    <property type="molecule type" value="Genomic_DNA"/>
</dbReference>
<dbReference type="SUPFAM" id="SSF51735">
    <property type="entry name" value="NAD(P)-binding Rossmann-fold domains"/>
    <property type="match status" value="1"/>
</dbReference>
<keyword evidence="2 4" id="KW-0560">Oxidoreductase</keyword>
<dbReference type="InterPro" id="IPR050418">
    <property type="entry name" value="D-iso_2-hydroxyacid_DH_PdxB"/>
</dbReference>
<dbReference type="PROSITE" id="PS00671">
    <property type="entry name" value="D_2_HYDROXYACID_DH_3"/>
    <property type="match status" value="1"/>
</dbReference>
<dbReference type="GO" id="GO:0051287">
    <property type="term" value="F:NAD binding"/>
    <property type="evidence" value="ECO:0007669"/>
    <property type="project" value="InterPro"/>
</dbReference>
<dbReference type="CDD" id="cd12162">
    <property type="entry name" value="2-Hacid_dh_4"/>
    <property type="match status" value="1"/>
</dbReference>
<feature type="domain" description="D-isomer specific 2-hydroxyacid dehydrogenase catalytic" evidence="5">
    <location>
        <begin position="22"/>
        <end position="319"/>
    </location>
</feature>
<dbReference type="Pfam" id="PF02826">
    <property type="entry name" value="2-Hacid_dh_C"/>
    <property type="match status" value="1"/>
</dbReference>
<dbReference type="InterPro" id="IPR006140">
    <property type="entry name" value="D-isomer_DH_NAD-bd"/>
</dbReference>
<evidence type="ECO:0000259" key="5">
    <source>
        <dbReference type="Pfam" id="PF00389"/>
    </source>
</evidence>
<evidence type="ECO:0000256" key="3">
    <source>
        <dbReference type="ARBA" id="ARBA00023027"/>
    </source>
</evidence>
<dbReference type="Proteomes" id="UP000824002">
    <property type="component" value="Unassembled WGS sequence"/>
</dbReference>